<accession>A0ABR2A7L5</accession>
<protein>
    <submittedName>
        <fullName evidence="1">Uncharacterized protein</fullName>
    </submittedName>
</protein>
<evidence type="ECO:0000313" key="1">
    <source>
        <dbReference type="EMBL" id="KAK8489034.1"/>
    </source>
</evidence>
<dbReference type="InterPro" id="IPR021410">
    <property type="entry name" value="FAF"/>
</dbReference>
<dbReference type="PANTHER" id="PTHR33155">
    <property type="entry name" value="FANTASTIC FOUR-LIKE PROTEIN (DUF3049)"/>
    <property type="match status" value="1"/>
</dbReference>
<proteinExistence type="predicted"/>
<reference evidence="1 2" key="1">
    <citation type="journal article" date="2024" name="G3 (Bethesda)">
        <title>Genome assembly of Hibiscus sabdariffa L. provides insights into metabolisms of medicinal natural products.</title>
        <authorList>
            <person name="Kim T."/>
        </authorList>
    </citation>
    <scope>NUCLEOTIDE SEQUENCE [LARGE SCALE GENOMIC DNA]</scope>
    <source>
        <strain evidence="1">TK-2024</strain>
        <tissue evidence="1">Old leaves</tissue>
    </source>
</reference>
<dbReference type="PANTHER" id="PTHR33155:SF3">
    <property type="entry name" value="PROTEIN FAF-LIKE, CHLOROPLASTIC"/>
    <property type="match status" value="1"/>
</dbReference>
<evidence type="ECO:0000313" key="2">
    <source>
        <dbReference type="Proteomes" id="UP001396334"/>
    </source>
</evidence>
<dbReference type="InterPro" id="IPR046431">
    <property type="entry name" value="FAF_dom"/>
</dbReference>
<dbReference type="EMBL" id="JBBPBN010000327">
    <property type="protein sequence ID" value="KAK8489034.1"/>
    <property type="molecule type" value="Genomic_DNA"/>
</dbReference>
<dbReference type="Proteomes" id="UP001396334">
    <property type="component" value="Unassembled WGS sequence"/>
</dbReference>
<comment type="caution">
    <text evidence="1">The sequence shown here is derived from an EMBL/GenBank/DDBJ whole genome shotgun (WGS) entry which is preliminary data.</text>
</comment>
<keyword evidence="2" id="KW-1185">Reference proteome</keyword>
<sequence>MESSGGTSVGCYCSYLSALVNKQINLCNYLGEMSAPLCKSFLLSSAEEAMDAKKPGIVSILGSDSNRPARATSLRRALSADMSSQNWLTQQGLMSTLKRSPSSKEFSVSSSLEEGGDDNDAPSQFDIWDSIQQKKKKEVENQGQFDIWSSIISQKAEEESSKCSPPYGHPLVKQSASCLSEKSLEICTESLGSETGSDGFSSETGDMEEDKQEGQQLLHQKQEPVAPMVMPCLDGEKATIAKQNYDVGKKSPNLSFPPPIPSLSAKDGAPRRLTTRRDNGRLVMEAVPMPSLNNFLAQRQDGRLVLTLANTSAINDAEEEVMEVEELELEFESFGEKESEIDIDDEEEEDRCYEIEQAPKVSMGAINVHRLAVMMNKPIWLANRNATRPKDFDEVVKFGDEEGKVKPTAPLAQSLPPRPPVARPIPTSPSKAVAGAGTAVSFNAYEYCWRRPNQGGVVDPLAQQSPPAMKDKSKKQLIMSRNVIAKEEGKFVPLFKGCKEPRRPLVFWPPHCIATS</sequence>
<name>A0ABR2A7L5_9ROSI</name>
<gene>
    <name evidence="1" type="ORF">V6N11_013195</name>
</gene>
<dbReference type="Pfam" id="PF11250">
    <property type="entry name" value="FAF"/>
    <property type="match status" value="1"/>
</dbReference>
<organism evidence="1 2">
    <name type="scientific">Hibiscus sabdariffa</name>
    <name type="common">roselle</name>
    <dbReference type="NCBI Taxonomy" id="183260"/>
    <lineage>
        <taxon>Eukaryota</taxon>
        <taxon>Viridiplantae</taxon>
        <taxon>Streptophyta</taxon>
        <taxon>Embryophyta</taxon>
        <taxon>Tracheophyta</taxon>
        <taxon>Spermatophyta</taxon>
        <taxon>Magnoliopsida</taxon>
        <taxon>eudicotyledons</taxon>
        <taxon>Gunneridae</taxon>
        <taxon>Pentapetalae</taxon>
        <taxon>rosids</taxon>
        <taxon>malvids</taxon>
        <taxon>Malvales</taxon>
        <taxon>Malvaceae</taxon>
        <taxon>Malvoideae</taxon>
        <taxon>Hibiscus</taxon>
    </lineage>
</organism>